<evidence type="ECO:0008006" key="5">
    <source>
        <dbReference type="Google" id="ProtNLM"/>
    </source>
</evidence>
<dbReference type="AlphaFoldDB" id="A0A4R5UEJ5"/>
<feature type="compositionally biased region" description="Low complexity" evidence="1">
    <location>
        <begin position="21"/>
        <end position="63"/>
    </location>
</feature>
<evidence type="ECO:0000313" key="3">
    <source>
        <dbReference type="EMBL" id="TDK33738.1"/>
    </source>
</evidence>
<proteinExistence type="predicted"/>
<feature type="region of interest" description="Disordered" evidence="1">
    <location>
        <begin position="21"/>
        <end position="129"/>
    </location>
</feature>
<name>A0A4R5UEJ5_9GAMM</name>
<dbReference type="EMBL" id="SMTG01000002">
    <property type="protein sequence ID" value="TDK33738.1"/>
    <property type="molecule type" value="Genomic_DNA"/>
</dbReference>
<feature type="signal peptide" evidence="2">
    <location>
        <begin position="1"/>
        <end position="23"/>
    </location>
</feature>
<evidence type="ECO:0000256" key="2">
    <source>
        <dbReference type="SAM" id="SignalP"/>
    </source>
</evidence>
<organism evidence="3 4">
    <name type="scientific">Luteimonas terrae</name>
    <dbReference type="NCBI Taxonomy" id="1530191"/>
    <lineage>
        <taxon>Bacteria</taxon>
        <taxon>Pseudomonadati</taxon>
        <taxon>Pseudomonadota</taxon>
        <taxon>Gammaproteobacteria</taxon>
        <taxon>Lysobacterales</taxon>
        <taxon>Lysobacteraceae</taxon>
        <taxon>Luteimonas</taxon>
    </lineage>
</organism>
<feature type="compositionally biased region" description="Polar residues" evidence="1">
    <location>
        <begin position="118"/>
        <end position="129"/>
    </location>
</feature>
<keyword evidence="4" id="KW-1185">Reference proteome</keyword>
<keyword evidence="2" id="KW-0732">Signal</keyword>
<protein>
    <recommendedName>
        <fullName evidence="5">Classical arabinogalactan protein 4</fullName>
    </recommendedName>
</protein>
<dbReference type="Proteomes" id="UP000295543">
    <property type="component" value="Unassembled WGS sequence"/>
</dbReference>
<accession>A0A4R5UEJ5</accession>
<dbReference type="RefSeq" id="WP_133393150.1">
    <property type="nucleotide sequence ID" value="NZ_SMTG01000002.1"/>
</dbReference>
<gene>
    <name evidence="3" type="ORF">E2F49_07050</name>
</gene>
<dbReference type="OrthoDB" id="6059387at2"/>
<reference evidence="3 4" key="1">
    <citation type="submission" date="2019-03" db="EMBL/GenBank/DDBJ databases">
        <title>Luteimonas zhaokaii sp.nov., isolated from the rectal contents of Plateau pika in Yushu, Qinghai Province, China.</title>
        <authorList>
            <person name="Zhang G."/>
        </authorList>
    </citation>
    <scope>NUCLEOTIDE SEQUENCE [LARGE SCALE GENOMIC DNA]</scope>
    <source>
        <strain evidence="3 4">THG-MD21</strain>
    </source>
</reference>
<sequence>MQSTQTLLSATLLIAAAAAPAWAQQLQRPAPAPQPATQTTPATTPSTLPATPAQRARPAAAIPETGPSTPARPATPAVQPMQPAPTTPTPVRDAQGRIVPGAQPMTGDRARDPVTGQEFRTTPNPARPR</sequence>
<comment type="caution">
    <text evidence="3">The sequence shown here is derived from an EMBL/GenBank/DDBJ whole genome shotgun (WGS) entry which is preliminary data.</text>
</comment>
<evidence type="ECO:0000313" key="4">
    <source>
        <dbReference type="Proteomes" id="UP000295543"/>
    </source>
</evidence>
<feature type="chain" id="PRO_5020790349" description="Classical arabinogalactan protein 4" evidence="2">
    <location>
        <begin position="24"/>
        <end position="129"/>
    </location>
</feature>
<evidence type="ECO:0000256" key="1">
    <source>
        <dbReference type="SAM" id="MobiDB-lite"/>
    </source>
</evidence>